<feature type="binding site" evidence="8">
    <location>
        <position position="66"/>
    </location>
    <ligand>
        <name>substrate</name>
    </ligand>
</feature>
<dbReference type="PROSITE" id="PS50890">
    <property type="entry name" value="PUA"/>
    <property type="match status" value="1"/>
</dbReference>
<comment type="function">
    <text evidence="8">Catalyzes the transfer of a phosphate group to glutamate to form L-glutamate 5-phosphate.</text>
</comment>
<evidence type="ECO:0000313" key="10">
    <source>
        <dbReference type="EMBL" id="ADG98211.1"/>
    </source>
</evidence>
<gene>
    <name evidence="8" type="primary">proB</name>
    <name evidence="10" type="ordered locus">Srot_1751</name>
</gene>
<evidence type="ECO:0000256" key="8">
    <source>
        <dbReference type="HAMAP-Rule" id="MF_00456"/>
    </source>
</evidence>
<dbReference type="PIRSF" id="PIRSF000729">
    <property type="entry name" value="GK"/>
    <property type="match status" value="1"/>
</dbReference>
<dbReference type="SUPFAM" id="SSF53633">
    <property type="entry name" value="Carbamate kinase-like"/>
    <property type="match status" value="1"/>
</dbReference>
<feature type="binding site" evidence="8">
    <location>
        <begin position="225"/>
        <end position="231"/>
    </location>
    <ligand>
        <name>ATP</name>
        <dbReference type="ChEBI" id="CHEBI:30616"/>
    </ligand>
</feature>
<dbReference type="PANTHER" id="PTHR43654:SF1">
    <property type="entry name" value="ISOPENTENYL PHOSPHATE KINASE"/>
    <property type="match status" value="1"/>
</dbReference>
<feature type="binding site" evidence="8">
    <location>
        <position position="153"/>
    </location>
    <ligand>
        <name>substrate</name>
    </ligand>
</feature>
<keyword evidence="3 8" id="KW-0641">Proline biosynthesis</keyword>
<dbReference type="eggNOG" id="COG0263">
    <property type="taxonomic scope" value="Bacteria"/>
</dbReference>
<dbReference type="HOGENOM" id="CLU_025400_2_0_11"/>
<dbReference type="GO" id="GO:0005829">
    <property type="term" value="C:cytosol"/>
    <property type="evidence" value="ECO:0007669"/>
    <property type="project" value="TreeGrafter"/>
</dbReference>
<feature type="binding site" evidence="8">
    <location>
        <position position="165"/>
    </location>
    <ligand>
        <name>substrate</name>
    </ligand>
</feature>
<evidence type="ECO:0000259" key="9">
    <source>
        <dbReference type="SMART" id="SM00359"/>
    </source>
</evidence>
<comment type="catalytic activity">
    <reaction evidence="8">
        <text>L-glutamate + ATP = L-glutamyl 5-phosphate + ADP</text>
        <dbReference type="Rhea" id="RHEA:14877"/>
        <dbReference type="ChEBI" id="CHEBI:29985"/>
        <dbReference type="ChEBI" id="CHEBI:30616"/>
        <dbReference type="ChEBI" id="CHEBI:58274"/>
        <dbReference type="ChEBI" id="CHEBI:456216"/>
        <dbReference type="EC" id="2.7.2.11"/>
    </reaction>
</comment>
<keyword evidence="4 8" id="KW-0808">Transferase</keyword>
<dbReference type="InterPro" id="IPR019797">
    <property type="entry name" value="Glutamate_5-kinase_CS"/>
</dbReference>
<accession>D6Z8D1</accession>
<dbReference type="Proteomes" id="UP000002247">
    <property type="component" value="Chromosome"/>
</dbReference>
<feature type="binding site" evidence="8">
    <location>
        <position position="26"/>
    </location>
    <ligand>
        <name>ATP</name>
        <dbReference type="ChEBI" id="CHEBI:30616"/>
    </ligand>
</feature>
<evidence type="ECO:0000256" key="3">
    <source>
        <dbReference type="ARBA" id="ARBA00022650"/>
    </source>
</evidence>
<comment type="subcellular location">
    <subcellularLocation>
        <location evidence="8">Cytoplasm</location>
    </subcellularLocation>
</comment>
<dbReference type="InterPro" id="IPR005715">
    <property type="entry name" value="Glu_5kinase/COase_Synthase"/>
</dbReference>
<dbReference type="FunFam" id="3.40.1160.10:FF:000006">
    <property type="entry name" value="Glutamate 5-kinase"/>
    <property type="match status" value="1"/>
</dbReference>
<dbReference type="NCBIfam" id="TIGR01027">
    <property type="entry name" value="proB"/>
    <property type="match status" value="1"/>
</dbReference>
<dbReference type="InterPro" id="IPR001057">
    <property type="entry name" value="Glu/AcGlu_kinase"/>
</dbReference>
<reference evidence="10 11" key="1">
    <citation type="journal article" date="2010" name="Stand. Genomic Sci.">
        <title>Complete genome sequence of Segniliparus rotundus type strain (CDC 1076).</title>
        <authorList>
            <person name="Sikorski J."/>
            <person name="Lapidus A."/>
            <person name="Copeland A."/>
            <person name="Misra M."/>
            <person name="Glavina Del Rio T."/>
            <person name="Nolan M."/>
            <person name="Lucas S."/>
            <person name="Chen F."/>
            <person name="Tice H."/>
            <person name="Cheng J.F."/>
            <person name="Jando M."/>
            <person name="Schneider S."/>
            <person name="Bruce D."/>
            <person name="Goodwin L."/>
            <person name="Pitluck S."/>
            <person name="Liolios K."/>
            <person name="Mikhailova N."/>
            <person name="Pati A."/>
            <person name="Ivanova N."/>
            <person name="Mavromatis K."/>
            <person name="Chen A."/>
            <person name="Palaniappan K."/>
            <person name="Chertkov O."/>
            <person name="Land M."/>
            <person name="Hauser L."/>
            <person name="Chang Y.J."/>
            <person name="Jeffries C.D."/>
            <person name="Brettin T."/>
            <person name="Detter J.C."/>
            <person name="Han C."/>
            <person name="Rohde M."/>
            <person name="Goker M."/>
            <person name="Bristow J."/>
            <person name="Eisen J.A."/>
            <person name="Markowitz V."/>
            <person name="Hugenholtz P."/>
            <person name="Kyrpides N.C."/>
            <person name="Klenk H.P."/>
        </authorList>
    </citation>
    <scope>NUCLEOTIDE SEQUENCE [LARGE SCALE GENOMIC DNA]</scope>
    <source>
        <strain evidence="11">ATCC BAA-972 / CDC 1076 / CIP 108378 / DSM 44985 / JCM 13578</strain>
    </source>
</reference>
<dbReference type="SUPFAM" id="SSF88697">
    <property type="entry name" value="PUA domain-like"/>
    <property type="match status" value="1"/>
</dbReference>
<dbReference type="UniPathway" id="UPA00098">
    <property type="reaction ID" value="UER00359"/>
</dbReference>
<evidence type="ECO:0000256" key="6">
    <source>
        <dbReference type="ARBA" id="ARBA00022777"/>
    </source>
</evidence>
<dbReference type="Pfam" id="PF00696">
    <property type="entry name" value="AA_kinase"/>
    <property type="match status" value="1"/>
</dbReference>
<dbReference type="InterPro" id="IPR015947">
    <property type="entry name" value="PUA-like_sf"/>
</dbReference>
<dbReference type="GO" id="GO:0003723">
    <property type="term" value="F:RNA binding"/>
    <property type="evidence" value="ECO:0007669"/>
    <property type="project" value="InterPro"/>
</dbReference>
<dbReference type="PANTHER" id="PTHR43654">
    <property type="entry name" value="GLUTAMATE 5-KINASE"/>
    <property type="match status" value="1"/>
</dbReference>
<evidence type="ECO:0000256" key="1">
    <source>
        <dbReference type="ARBA" id="ARBA00022490"/>
    </source>
</evidence>
<dbReference type="Gene3D" id="2.30.130.10">
    <property type="entry name" value="PUA domain"/>
    <property type="match status" value="1"/>
</dbReference>
<dbReference type="SMART" id="SM00359">
    <property type="entry name" value="PUA"/>
    <property type="match status" value="1"/>
</dbReference>
<dbReference type="HAMAP" id="MF_00456">
    <property type="entry name" value="ProB"/>
    <property type="match status" value="1"/>
</dbReference>
<keyword evidence="11" id="KW-1185">Reference proteome</keyword>
<evidence type="ECO:0000256" key="5">
    <source>
        <dbReference type="ARBA" id="ARBA00022741"/>
    </source>
</evidence>
<dbReference type="CDD" id="cd21157">
    <property type="entry name" value="PUA_G5K"/>
    <property type="match status" value="1"/>
</dbReference>
<dbReference type="InterPro" id="IPR036393">
    <property type="entry name" value="AceGlu_kinase-like_sf"/>
</dbReference>
<dbReference type="InterPro" id="IPR036974">
    <property type="entry name" value="PUA_sf"/>
</dbReference>
<dbReference type="GO" id="GO:0004349">
    <property type="term" value="F:glutamate 5-kinase activity"/>
    <property type="evidence" value="ECO:0007669"/>
    <property type="project" value="UniProtKB-UniRule"/>
</dbReference>
<dbReference type="InterPro" id="IPR011529">
    <property type="entry name" value="Glu_5kinase"/>
</dbReference>
<comment type="pathway">
    <text evidence="8">Amino-acid biosynthesis; L-proline biosynthesis; L-glutamate 5-semialdehyde from L-glutamate: step 1/2.</text>
</comment>
<feature type="binding site" evidence="8">
    <location>
        <begin position="185"/>
        <end position="186"/>
    </location>
    <ligand>
        <name>ATP</name>
        <dbReference type="ChEBI" id="CHEBI:30616"/>
    </ligand>
</feature>
<keyword evidence="2 8" id="KW-0028">Amino-acid biosynthesis</keyword>
<evidence type="ECO:0000256" key="4">
    <source>
        <dbReference type="ARBA" id="ARBA00022679"/>
    </source>
</evidence>
<dbReference type="EC" id="2.7.2.11" evidence="8"/>
<name>D6Z8D1_SEGRD</name>
<protein>
    <recommendedName>
        <fullName evidence="8">Glutamate 5-kinase</fullName>
        <ecNumber evidence="8">2.7.2.11</ecNumber>
    </recommendedName>
    <alternativeName>
        <fullName evidence="8">Gamma-glutamyl kinase</fullName>
        <shortName evidence="8">GK</shortName>
    </alternativeName>
</protein>
<comment type="similarity">
    <text evidence="8">Belongs to the glutamate 5-kinase family.</text>
</comment>
<dbReference type="STRING" id="640132.Srot_1751"/>
<dbReference type="KEGG" id="srt:Srot_1751"/>
<dbReference type="RefSeq" id="WP_013138664.1">
    <property type="nucleotide sequence ID" value="NC_014168.1"/>
</dbReference>
<keyword evidence="5 8" id="KW-0547">Nucleotide-binding</keyword>
<evidence type="ECO:0000256" key="7">
    <source>
        <dbReference type="ARBA" id="ARBA00022840"/>
    </source>
</evidence>
<proteinExistence type="inferred from homology"/>
<dbReference type="InterPro" id="IPR001048">
    <property type="entry name" value="Asp/Glu/Uridylate_kinase"/>
</dbReference>
<keyword evidence="7 8" id="KW-0067">ATP-binding</keyword>
<dbReference type="OrthoDB" id="9804434at2"/>
<dbReference type="EMBL" id="CP001958">
    <property type="protein sequence ID" value="ADG98211.1"/>
    <property type="molecule type" value="Genomic_DNA"/>
</dbReference>
<dbReference type="Gene3D" id="3.40.1160.10">
    <property type="entry name" value="Acetylglutamate kinase-like"/>
    <property type="match status" value="1"/>
</dbReference>
<dbReference type="GO" id="GO:0055129">
    <property type="term" value="P:L-proline biosynthetic process"/>
    <property type="evidence" value="ECO:0007669"/>
    <property type="project" value="UniProtKB-UniRule"/>
</dbReference>
<dbReference type="Pfam" id="PF01472">
    <property type="entry name" value="PUA"/>
    <property type="match status" value="1"/>
</dbReference>
<keyword evidence="1 8" id="KW-0963">Cytoplasm</keyword>
<evidence type="ECO:0000313" key="11">
    <source>
        <dbReference type="Proteomes" id="UP000002247"/>
    </source>
</evidence>
<dbReference type="InterPro" id="IPR002478">
    <property type="entry name" value="PUA"/>
</dbReference>
<sequence length="370" mass="37961">MNTLDAAAASAAVREQVRSARILVVKIGSSAFTGAGVGVDTVKLDSLVDVIAGRIEAGGKVLVVSSGAVAAGLAPLGLPRRPQDHLTQRAAASVGQSALALAWGASFARYGKVVGQVLLSVHDFSIREHNANAQRTLHRLIALGAVPVINENDVVSTATVRLGDNDRVAALVAHLVGAEALVLLSDVDGVYDRNPQEQGAVRLDVVASEADLDGVTAKGGSGLGTGGMASKLRAARMAADAGVPVLVTSAERAAEALLEGRSGTAFAPRAQRLSARKFWIRHAAEPAGSLFLDDGAVRAVATDRRSLLIAGVKRAVGEFRAGDVVVFADQHGQQVARGVAAYGAVDLSEALAGRAELAKPVVHVDDVVPF</sequence>
<dbReference type="PROSITE" id="PS00902">
    <property type="entry name" value="GLUTAMATE_5_KINASE"/>
    <property type="match status" value="1"/>
</dbReference>
<feature type="domain" description="PUA" evidence="9">
    <location>
        <begin position="288"/>
        <end position="363"/>
    </location>
</feature>
<dbReference type="AlphaFoldDB" id="D6Z8D1"/>
<dbReference type="GO" id="GO:0005524">
    <property type="term" value="F:ATP binding"/>
    <property type="evidence" value="ECO:0007669"/>
    <property type="project" value="UniProtKB-KW"/>
</dbReference>
<organism evidence="10 11">
    <name type="scientific">Segniliparus rotundus (strain ATCC BAA-972 / CDC 1076 / CIP 108378 / DSM 44985 / JCM 13578)</name>
    <dbReference type="NCBI Taxonomy" id="640132"/>
    <lineage>
        <taxon>Bacteria</taxon>
        <taxon>Bacillati</taxon>
        <taxon>Actinomycetota</taxon>
        <taxon>Actinomycetes</taxon>
        <taxon>Mycobacteriales</taxon>
        <taxon>Segniliparaceae</taxon>
        <taxon>Segniliparus</taxon>
    </lineage>
</organism>
<evidence type="ECO:0000256" key="2">
    <source>
        <dbReference type="ARBA" id="ARBA00022605"/>
    </source>
</evidence>
<dbReference type="PRINTS" id="PR00474">
    <property type="entry name" value="GLU5KINASE"/>
</dbReference>
<keyword evidence="6 8" id="KW-0418">Kinase</keyword>